<sequence>MPPFITIVLITLTYVNSIIANLNTNIPTPQLHQLSDPAPQSHQQSSTAPDPAPQLHQAPTPQAYEQFDPAPQSHQQSSTAPDPAPQLHQAPTPQAHEPFTSAPQAHEASVDTGVSTFSKTSTPAFHTQTTPQSTAYTRSMEHIACTVIGRRFLPYFHKVSLPCYLQIFTGYGAYVKRHELPTVYREDFQHPNRAWKPLLRPDLHVEIWFKKYDSKTSDLNFNVQNSNSPLILLYSNIINTTSMNPDLSNTEKYILPDRNTTYDFTLHIVSLDVSTEGTYIWRVIHTANNTVINEQHVTVMSYKRPNVTVISDSVLLGNPYTAYCKVNNYYPPNSVIVKWTSNLGNVRNNFITYSKKYNTDGLVSSVSTLHVPATLNADYPPSLRCNVLWIRDSVSHTKYSSAVTPDVYYKPNVSIEVIDGRIVCLASCVPRGVVRINWWINDIPVENTNTEILSVCNNNRRFVNLRSYHDVSGTDGPMVYSCKLVGYPKKFPPFVAVYTYDASSSASTFPLISAIIGIVTIIVILLTIVLLCVLCRYCCK</sequence>
<evidence type="ECO:0000256" key="7">
    <source>
        <dbReference type="ARBA" id="ARBA00022989"/>
    </source>
</evidence>
<feature type="compositionally biased region" description="Polar residues" evidence="15">
    <location>
        <begin position="112"/>
        <end position="133"/>
    </location>
</feature>
<keyword evidence="3" id="KW-0945">Host-virus interaction</keyword>
<dbReference type="Gene3D" id="2.60.40.10">
    <property type="entry name" value="Immunoglobulins"/>
    <property type="match status" value="1"/>
</dbReference>
<evidence type="ECO:0000256" key="1">
    <source>
        <dbReference type="ARBA" id="ARBA00004381"/>
    </source>
</evidence>
<evidence type="ECO:0000256" key="15">
    <source>
        <dbReference type="SAM" id="MobiDB-lite"/>
    </source>
</evidence>
<name>Q9E201_CHV9D</name>
<evidence type="ECO:0000256" key="12">
    <source>
        <dbReference type="ARBA" id="ARBA00023252"/>
    </source>
</evidence>
<accession>Q9E201</accession>
<keyword evidence="7 16" id="KW-1133">Transmembrane helix</keyword>
<evidence type="ECO:0000256" key="14">
    <source>
        <dbReference type="ARBA" id="ARBA00023296"/>
    </source>
</evidence>
<keyword evidence="14" id="KW-1160">Virus entry into host cell</keyword>
<keyword evidence="8 16" id="KW-0472">Membrane</keyword>
<dbReference type="PROSITE" id="PS50835">
    <property type="entry name" value="IG_LIKE"/>
    <property type="match status" value="1"/>
</dbReference>
<dbReference type="InterPro" id="IPR013783">
    <property type="entry name" value="Ig-like_fold"/>
</dbReference>
<feature type="transmembrane region" description="Helical" evidence="16">
    <location>
        <begin position="511"/>
        <end position="534"/>
    </location>
</feature>
<reference evidence="18 19" key="1">
    <citation type="journal article" date="2001" name="Virology">
        <title>The DNA sequence of the simian varicella virus genome.</title>
        <authorList>
            <person name="Gray W.L."/>
            <person name="Starnes H.B."/>
            <person name="White M.W."/>
            <person name="Mahalingam R."/>
        </authorList>
    </citation>
    <scope>NUCLEOTIDE SEQUENCE [LARGE SCALE GENOMIC DNA]</scope>
</reference>
<keyword evidence="19" id="KW-1185">Reference proteome</keyword>
<dbReference type="InterPro" id="IPR003597">
    <property type="entry name" value="Ig_C1-set"/>
</dbReference>
<evidence type="ECO:0000256" key="3">
    <source>
        <dbReference type="ARBA" id="ARBA00022581"/>
    </source>
</evidence>
<dbReference type="RefSeq" id="NP_077429.1">
    <property type="nucleotide sequence ID" value="NC_002686.2"/>
</dbReference>
<protein>
    <submittedName>
        <fullName evidence="18">Glycoprotein C</fullName>
    </submittedName>
</protein>
<keyword evidence="12" id="KW-1087">Inhibition of host complement factors by virus</keyword>
<evidence type="ECO:0000256" key="10">
    <source>
        <dbReference type="ARBA" id="ARBA00023165"/>
    </source>
</evidence>
<comment type="subcellular location">
    <subcellularLocation>
        <location evidence="1">Virion membrane</location>
        <topology evidence="1">Single-pass membrane protein</topology>
    </subcellularLocation>
</comment>
<evidence type="ECO:0000259" key="17">
    <source>
        <dbReference type="PROSITE" id="PS50835"/>
    </source>
</evidence>
<keyword evidence="5" id="KW-1161">Viral attachment to host cell</keyword>
<dbReference type="GO" id="GO:0042784">
    <property type="term" value="P:symbiont-mediated suppression of host complement activation"/>
    <property type="evidence" value="ECO:0007669"/>
    <property type="project" value="UniProtKB-KW"/>
</dbReference>
<organismHost>
    <name type="scientific">Chlorocebus aethiops</name>
    <name type="common">Green monkey</name>
    <name type="synonym">Cercopithecus aethiops</name>
    <dbReference type="NCBI Taxonomy" id="9534"/>
</organismHost>
<dbReference type="Proteomes" id="UP000159358">
    <property type="component" value="Segment"/>
</dbReference>
<dbReference type="Pfam" id="PF02124">
    <property type="entry name" value="Marek_A"/>
    <property type="match status" value="1"/>
</dbReference>
<dbReference type="GO" id="GO:0098671">
    <property type="term" value="P:adhesion receptor-mediated virion attachment to host cell"/>
    <property type="evidence" value="ECO:0007669"/>
    <property type="project" value="UniProtKB-KW"/>
</dbReference>
<evidence type="ECO:0000256" key="5">
    <source>
        <dbReference type="ARBA" id="ARBA00022804"/>
    </source>
</evidence>
<dbReference type="PRINTS" id="PR00668">
    <property type="entry name" value="GLYCPROTEINC"/>
</dbReference>
<dbReference type="Pfam" id="PF07654">
    <property type="entry name" value="C1-set"/>
    <property type="match status" value="1"/>
</dbReference>
<evidence type="ECO:0000313" key="19">
    <source>
        <dbReference type="Proteomes" id="UP000159358"/>
    </source>
</evidence>
<evidence type="ECO:0000256" key="8">
    <source>
        <dbReference type="ARBA" id="ARBA00023136"/>
    </source>
</evidence>
<evidence type="ECO:0000256" key="2">
    <source>
        <dbReference type="ARBA" id="ARBA00005284"/>
    </source>
</evidence>
<feature type="domain" description="Ig-like" evidence="17">
    <location>
        <begin position="305"/>
        <end position="404"/>
    </location>
</feature>
<dbReference type="SUPFAM" id="SSF48726">
    <property type="entry name" value="Immunoglobulin"/>
    <property type="match status" value="1"/>
</dbReference>
<feature type="compositionally biased region" description="Polar residues" evidence="15">
    <location>
        <begin position="30"/>
        <end position="48"/>
    </location>
</feature>
<feature type="region of interest" description="Disordered" evidence="15">
    <location>
        <begin position="30"/>
        <end position="133"/>
    </location>
</feature>
<dbReference type="EMBL" id="AF275348">
    <property type="protein sequence ID" value="AAG27187.1"/>
    <property type="molecule type" value="Genomic_DNA"/>
</dbReference>
<evidence type="ECO:0000256" key="9">
    <source>
        <dbReference type="ARBA" id="ARBA00023157"/>
    </source>
</evidence>
<evidence type="ECO:0000256" key="13">
    <source>
        <dbReference type="ARBA" id="ARBA00023280"/>
    </source>
</evidence>
<evidence type="ECO:0000313" key="18">
    <source>
        <dbReference type="EMBL" id="AAG27187.1"/>
    </source>
</evidence>
<evidence type="ECO:0000256" key="4">
    <source>
        <dbReference type="ARBA" id="ARBA00022692"/>
    </source>
</evidence>
<keyword evidence="10" id="KW-1233">Viral attachment to host adhesion receptor</keyword>
<evidence type="ECO:0000256" key="11">
    <source>
        <dbReference type="ARBA" id="ARBA00023180"/>
    </source>
</evidence>
<comment type="similarity">
    <text evidence="2">Belongs to the herpesviridae glycoprotein C family.</text>
</comment>
<dbReference type="InterPro" id="IPR001038">
    <property type="entry name" value="GA_GC"/>
</dbReference>
<proteinExistence type="inferred from homology"/>
<keyword evidence="6" id="KW-0946">Virion</keyword>
<keyword evidence="11" id="KW-0325">Glycoprotein</keyword>
<evidence type="ECO:0000256" key="6">
    <source>
        <dbReference type="ARBA" id="ARBA00022844"/>
    </source>
</evidence>
<keyword evidence="9" id="KW-1015">Disulfide bond</keyword>
<evidence type="ECO:0000256" key="16">
    <source>
        <dbReference type="SAM" id="Phobius"/>
    </source>
</evidence>
<dbReference type="GeneID" id="920538"/>
<keyword evidence="13" id="KW-0899">Viral immunoevasion</keyword>
<dbReference type="GO" id="GO:0046718">
    <property type="term" value="P:symbiont entry into host cell"/>
    <property type="evidence" value="ECO:0007669"/>
    <property type="project" value="UniProtKB-KW"/>
</dbReference>
<dbReference type="InterPro" id="IPR036179">
    <property type="entry name" value="Ig-like_dom_sf"/>
</dbReference>
<keyword evidence="4 16" id="KW-0812">Transmembrane</keyword>
<dbReference type="InterPro" id="IPR007110">
    <property type="entry name" value="Ig-like_dom"/>
</dbReference>
<dbReference type="GO" id="GO:0055036">
    <property type="term" value="C:virion membrane"/>
    <property type="evidence" value="ECO:0007669"/>
    <property type="project" value="UniProtKB-SubCell"/>
</dbReference>
<dbReference type="KEGG" id="vg:920538"/>
<organism evidence="18 19">
    <name type="scientific">Cercopithecine herpesvirus 9 (strain DHV)</name>
    <name type="common">CeHV-9</name>
    <name type="synonym">Simian varicella virus</name>
    <dbReference type="NCBI Taxonomy" id="36348"/>
    <lineage>
        <taxon>Viruses</taxon>
        <taxon>Duplodnaviria</taxon>
        <taxon>Heunggongvirae</taxon>
        <taxon>Peploviricota</taxon>
        <taxon>Herviviricetes</taxon>
        <taxon>Herpesvirales</taxon>
        <taxon>Orthoherpesviridae</taxon>
        <taxon>Alphaherpesvirinae</taxon>
        <taxon>Varicellovirus</taxon>
        <taxon>Varicellovirus cercopithecinealpha9</taxon>
    </lineage>
</organism>